<evidence type="ECO:0000256" key="1">
    <source>
        <dbReference type="NCBIfam" id="TIGR02257"/>
    </source>
</evidence>
<dbReference type="InterPro" id="IPR003672">
    <property type="entry name" value="CobN/Mg_chltase"/>
</dbReference>
<accession>A0ABU9BDX7</accession>
<proteinExistence type="predicted"/>
<gene>
    <name evidence="3" type="primary">cobN</name>
    <name evidence="3" type="ORF">AACH11_18700</name>
</gene>
<dbReference type="RefSeq" id="WP_341375779.1">
    <property type="nucleotide sequence ID" value="NZ_JBBUTF010000018.1"/>
</dbReference>
<dbReference type="Pfam" id="PF02514">
    <property type="entry name" value="CobN-Mg_chel"/>
    <property type="match status" value="1"/>
</dbReference>
<protein>
    <recommendedName>
        <fullName evidence="1">Cobaltochelatase subunit CobN</fullName>
        <ecNumber evidence="1">6.6.1.2</ecNumber>
    </recommendedName>
</protein>
<feature type="domain" description="CobN/magnesium chelatase" evidence="2">
    <location>
        <begin position="141"/>
        <end position="1269"/>
    </location>
</feature>
<dbReference type="CDD" id="cd10150">
    <property type="entry name" value="CobN_like"/>
    <property type="match status" value="1"/>
</dbReference>
<dbReference type="GO" id="GO:0051116">
    <property type="term" value="F:cobaltochelatase activity"/>
    <property type="evidence" value="ECO:0007669"/>
    <property type="project" value="UniProtKB-EC"/>
</dbReference>
<dbReference type="EMBL" id="JBBUTF010000018">
    <property type="protein sequence ID" value="MEK8027996.1"/>
    <property type="molecule type" value="Genomic_DNA"/>
</dbReference>
<organism evidence="3 4">
    <name type="scientific">Pseudaquabacterium rugosum</name>
    <dbReference type="NCBI Taxonomy" id="2984194"/>
    <lineage>
        <taxon>Bacteria</taxon>
        <taxon>Pseudomonadati</taxon>
        <taxon>Pseudomonadota</taxon>
        <taxon>Betaproteobacteria</taxon>
        <taxon>Burkholderiales</taxon>
        <taxon>Sphaerotilaceae</taxon>
        <taxon>Pseudaquabacterium</taxon>
    </lineage>
</organism>
<keyword evidence="3" id="KW-0436">Ligase</keyword>
<dbReference type="InterPro" id="IPR011953">
    <property type="entry name" value="Cobalto_CobN"/>
</dbReference>
<evidence type="ECO:0000259" key="2">
    <source>
        <dbReference type="Pfam" id="PF02514"/>
    </source>
</evidence>
<reference evidence="3 4" key="1">
    <citation type="submission" date="2024-04" db="EMBL/GenBank/DDBJ databases">
        <title>Novel species of the genus Ideonella isolated from streams.</title>
        <authorList>
            <person name="Lu H."/>
        </authorList>
    </citation>
    <scope>NUCLEOTIDE SEQUENCE [LARGE SCALE GENOMIC DNA]</scope>
    <source>
        <strain evidence="3 4">BYS139W</strain>
    </source>
</reference>
<comment type="caution">
    <text evidence="3">The sequence shown here is derived from an EMBL/GenBank/DDBJ whole genome shotgun (WGS) entry which is preliminary data.</text>
</comment>
<dbReference type="PANTHER" id="PTHR44119">
    <property type="entry name" value="MAGNESIUM-CHELATASE SUBUNIT CHLH, CHLOROPLASTIC"/>
    <property type="match status" value="1"/>
</dbReference>
<evidence type="ECO:0000313" key="4">
    <source>
        <dbReference type="Proteomes" id="UP001368500"/>
    </source>
</evidence>
<keyword evidence="4" id="KW-1185">Reference proteome</keyword>
<evidence type="ECO:0000313" key="3">
    <source>
        <dbReference type="EMBL" id="MEK8027996.1"/>
    </source>
</evidence>
<sequence>MHLLTTRSAGLLDDEGQGVVRLDQTPGDIVVLSAADTRLALLAAAAAARPADAPSVRLASLRALRQPASVDFHVDDVLQHARAVVIDHLGSLEQWAYLLECVQSLARRRGLWLAMFAGDFVEEPQLLRRSTASAEDCRYLWHCLRDGGPQQAAQFFALIEHAAFGRGPRPADPLPLPSAVAHQAMDASAWPALPPDAPVALLLFYRAHLQAGNTAAFDQMMATLAAHGLRPLAIAVDSLKNPASLAQVQRTAAEQRVDIVLNATAFALSQPAATTTDADAPQADAALRLAGDAMVLQLITAGCTAAQWQDDPHGLSPRDLAMQIVLPEVDGRVATRAISFKGLAWRCERTQIDVVRYQADARGMAFVAELARRWCRLRRLPVAERRIALVLANYPNQDARLANGVGLDTPASVCAILQALRAAGHALGDLPSDSAALMDALTQGVTNELDANDARPAAQSLAMADYLRGFARLPAALQQAVIARWGPPERDPMLRDGRFMVPGLRLGRVFVGIQPARAHGQDLLASYHDAELAPPHAYLASYLWLREVWSADALVHVGKHGNLEWLPGKSVALGEHCWPDAILGPLPHLYPFIVNDPGEGCQAKRRTQAVIIDHLMPPLTRAETYGPLLQLERTMDEYYEALALDPPRAQRLRGQLLDQVLRDGLHRELGLAAPADDAARAGLLQRLDAYLCEIKESQIRDGLHVFGQSPQGGLRRDTLRALLRFDRGARPGDRSLLRALADDLGLGATQGAPRTADTPAFDPLSPDWGRPWDGPRPALLQAVSAEPWRHAGHTRDRLEQLAAQLIADALATPDTPAPDAPAPDPLLPMLLPRTHAVLATLRSDLAPRLDACGAAEMAGLLQGLSGRFVAPGPSGAPSRGRPDVLPTGRNFYAVDTRAVPTPTAWATGLAAAERLIERHLQDHGRMPDAVGLSVWGTSTMRSGGEDIAQALALLGVRPRWADGSGRVVDVELLPMDVQGRARVDVTLRVSGFFRDAFPGLIDLFDTAVRAVAAVPVEDEDDDVNPVRVRVQREAADARARGLDAAEAERQAAWRIFGPRPGGYGAGLQAVLGSRQWRDRADLAEAWLRDGAWAYGQDAHGRSARASLERRMATLDAVAHNQDNREHDILDSDAYHQFLGGMAVAVEQMAGRPAALYHGDLSVPGAPRVRPLREEIARVVRARAVNPKWLEGMRRHGHKGAFEIAATVDFLFAFSATTGQVDDHQYALVAEACLHDDVTRDFITRHNPQALRGIAERLLEAMQRGLWAEPGTHRERIAEHLLRLEDQLEDPT</sequence>
<dbReference type="EC" id="6.6.1.2" evidence="1"/>
<dbReference type="PANTHER" id="PTHR44119:SF4">
    <property type="entry name" value="AEROBIC COBALTOCHELATASE SUBUNIT COBN"/>
    <property type="match status" value="1"/>
</dbReference>
<name>A0ABU9BDX7_9BURK</name>
<dbReference type="NCBIfam" id="TIGR02257">
    <property type="entry name" value="cobalto_cobN"/>
    <property type="match status" value="1"/>
</dbReference>
<dbReference type="Proteomes" id="UP001368500">
    <property type="component" value="Unassembled WGS sequence"/>
</dbReference>